<evidence type="ECO:0000313" key="2">
    <source>
        <dbReference type="Proteomes" id="UP000323994"/>
    </source>
</evidence>
<dbReference type="RefSeq" id="WP_139010200.1">
    <property type="nucleotide sequence ID" value="NZ_VBSN01000006.1"/>
</dbReference>
<accession>A0A5M8R2A4</accession>
<evidence type="ECO:0000313" key="1">
    <source>
        <dbReference type="EMBL" id="KAA6441821.1"/>
    </source>
</evidence>
<protein>
    <submittedName>
        <fullName evidence="1">Uncharacterized protein</fullName>
    </submittedName>
</protein>
<organism evidence="1 2">
    <name type="scientific">Dyadobacter flavalbus</name>
    <dbReference type="NCBI Taxonomy" id="2579942"/>
    <lineage>
        <taxon>Bacteria</taxon>
        <taxon>Pseudomonadati</taxon>
        <taxon>Bacteroidota</taxon>
        <taxon>Cytophagia</taxon>
        <taxon>Cytophagales</taxon>
        <taxon>Spirosomataceae</taxon>
        <taxon>Dyadobacter</taxon>
    </lineage>
</organism>
<name>A0A5M8R2A4_9BACT</name>
<dbReference type="Proteomes" id="UP000323994">
    <property type="component" value="Unassembled WGS sequence"/>
</dbReference>
<comment type="caution">
    <text evidence="1">The sequence shown here is derived from an EMBL/GenBank/DDBJ whole genome shotgun (WGS) entry which is preliminary data.</text>
</comment>
<reference evidence="1 2" key="1">
    <citation type="submission" date="2019-05" db="EMBL/GenBank/DDBJ databases">
        <authorList>
            <person name="Qu J.-H."/>
        </authorList>
    </citation>
    <scope>NUCLEOTIDE SEQUENCE [LARGE SCALE GENOMIC DNA]</scope>
    <source>
        <strain evidence="1 2">NS28</strain>
    </source>
</reference>
<dbReference type="AlphaFoldDB" id="A0A5M8R2A4"/>
<dbReference type="OrthoDB" id="958016at2"/>
<keyword evidence="2" id="KW-1185">Reference proteome</keyword>
<proteinExistence type="predicted"/>
<sequence length="106" mass="12493">MNMVHDKKGRVVLSFNNDSFKHYLLLKYVSKASDPEWEQVGFVTEKLISPEFWIQLQDYARADVESQGGKLIGYEVVNEELVSHEKINSDLWPTNWMWVIQKQSFQ</sequence>
<gene>
    <name evidence="1" type="ORF">FEM33_00710</name>
</gene>
<dbReference type="EMBL" id="VBSN01000006">
    <property type="protein sequence ID" value="KAA6441821.1"/>
    <property type="molecule type" value="Genomic_DNA"/>
</dbReference>